<evidence type="ECO:0000313" key="2">
    <source>
        <dbReference type="Proteomes" id="UP000000311"/>
    </source>
</evidence>
<feature type="non-terminal residue" evidence="1">
    <location>
        <position position="71"/>
    </location>
</feature>
<keyword evidence="2" id="KW-1185">Reference proteome</keyword>
<dbReference type="InParanoid" id="E2ATQ6"/>
<gene>
    <name evidence="1" type="ORF">EAG_03643</name>
</gene>
<reference evidence="1 2" key="1">
    <citation type="journal article" date="2010" name="Science">
        <title>Genomic comparison of the ants Camponotus floridanus and Harpegnathos saltator.</title>
        <authorList>
            <person name="Bonasio R."/>
            <person name="Zhang G."/>
            <person name="Ye C."/>
            <person name="Mutti N.S."/>
            <person name="Fang X."/>
            <person name="Qin N."/>
            <person name="Donahue G."/>
            <person name="Yang P."/>
            <person name="Li Q."/>
            <person name="Li C."/>
            <person name="Zhang P."/>
            <person name="Huang Z."/>
            <person name="Berger S.L."/>
            <person name="Reinberg D."/>
            <person name="Wang J."/>
            <person name="Liebig J."/>
        </authorList>
    </citation>
    <scope>NUCLEOTIDE SEQUENCE [LARGE SCALE GENOMIC DNA]</scope>
    <source>
        <strain evidence="2">C129</strain>
    </source>
</reference>
<evidence type="ECO:0008006" key="3">
    <source>
        <dbReference type="Google" id="ProtNLM"/>
    </source>
</evidence>
<protein>
    <recommendedName>
        <fullName evidence="3">Retrovirus-related Pol polyprotein from transposon TNT 1-94</fullName>
    </recommendedName>
</protein>
<proteinExistence type="predicted"/>
<dbReference type="EMBL" id="GL442690">
    <property type="protein sequence ID" value="EFN63180.1"/>
    <property type="molecule type" value="Genomic_DNA"/>
</dbReference>
<dbReference type="AlphaFoldDB" id="E2ATQ6"/>
<organism evidence="2">
    <name type="scientific">Camponotus floridanus</name>
    <name type="common">Florida carpenter ant</name>
    <dbReference type="NCBI Taxonomy" id="104421"/>
    <lineage>
        <taxon>Eukaryota</taxon>
        <taxon>Metazoa</taxon>
        <taxon>Ecdysozoa</taxon>
        <taxon>Arthropoda</taxon>
        <taxon>Hexapoda</taxon>
        <taxon>Insecta</taxon>
        <taxon>Pterygota</taxon>
        <taxon>Neoptera</taxon>
        <taxon>Endopterygota</taxon>
        <taxon>Hymenoptera</taxon>
        <taxon>Apocrita</taxon>
        <taxon>Aculeata</taxon>
        <taxon>Formicoidea</taxon>
        <taxon>Formicidae</taxon>
        <taxon>Formicinae</taxon>
        <taxon>Camponotus</taxon>
    </lineage>
</organism>
<feature type="non-terminal residue" evidence="1">
    <location>
        <position position="1"/>
    </location>
</feature>
<accession>E2ATQ6</accession>
<sequence>KANKTAKAIFTTLDKKPLSLVMTCETAQDMWVKLLNIYEQKSADSVYLLQTQFREYRYNSGDDITTHVSRL</sequence>
<dbReference type="Pfam" id="PF14223">
    <property type="entry name" value="Retrotran_gag_2"/>
    <property type="match status" value="1"/>
</dbReference>
<name>E2ATQ6_CAMFO</name>
<dbReference type="Proteomes" id="UP000000311">
    <property type="component" value="Unassembled WGS sequence"/>
</dbReference>
<evidence type="ECO:0000313" key="1">
    <source>
        <dbReference type="EMBL" id="EFN63180.1"/>
    </source>
</evidence>